<gene>
    <name evidence="1" type="ORF">DERYTH_LOCUS19378</name>
</gene>
<dbReference type="Proteomes" id="UP000789405">
    <property type="component" value="Unassembled WGS sequence"/>
</dbReference>
<sequence length="102" mass="11049">MGETVNCLVICGNCLCHNISCGSYTYAYGYNFFGFSPQSCSCNYSSGCSFTHCSYGQEDGSNKNSSSCPQCFLNSNSVVCTNCTSITSDGCNFYKSYFGFTQ</sequence>
<protein>
    <submittedName>
        <fullName evidence="1">17590_t:CDS:1</fullName>
    </submittedName>
</protein>
<keyword evidence="2" id="KW-1185">Reference proteome</keyword>
<dbReference type="AlphaFoldDB" id="A0A9N9JEK0"/>
<organism evidence="1 2">
    <name type="scientific">Dentiscutata erythropus</name>
    <dbReference type="NCBI Taxonomy" id="1348616"/>
    <lineage>
        <taxon>Eukaryota</taxon>
        <taxon>Fungi</taxon>
        <taxon>Fungi incertae sedis</taxon>
        <taxon>Mucoromycota</taxon>
        <taxon>Glomeromycotina</taxon>
        <taxon>Glomeromycetes</taxon>
        <taxon>Diversisporales</taxon>
        <taxon>Gigasporaceae</taxon>
        <taxon>Dentiscutata</taxon>
    </lineage>
</organism>
<dbReference type="EMBL" id="CAJVPY010021136">
    <property type="protein sequence ID" value="CAG8778438.1"/>
    <property type="molecule type" value="Genomic_DNA"/>
</dbReference>
<evidence type="ECO:0000313" key="2">
    <source>
        <dbReference type="Proteomes" id="UP000789405"/>
    </source>
</evidence>
<name>A0A9N9JEK0_9GLOM</name>
<feature type="non-terminal residue" evidence="1">
    <location>
        <position position="102"/>
    </location>
</feature>
<proteinExistence type="predicted"/>
<evidence type="ECO:0000313" key="1">
    <source>
        <dbReference type="EMBL" id="CAG8778438.1"/>
    </source>
</evidence>
<accession>A0A9N9JEK0</accession>
<comment type="caution">
    <text evidence="1">The sequence shown here is derived from an EMBL/GenBank/DDBJ whole genome shotgun (WGS) entry which is preliminary data.</text>
</comment>
<reference evidence="1" key="1">
    <citation type="submission" date="2021-06" db="EMBL/GenBank/DDBJ databases">
        <authorList>
            <person name="Kallberg Y."/>
            <person name="Tangrot J."/>
            <person name="Rosling A."/>
        </authorList>
    </citation>
    <scope>NUCLEOTIDE SEQUENCE</scope>
    <source>
        <strain evidence="1">MA453B</strain>
    </source>
</reference>